<protein>
    <submittedName>
        <fullName evidence="2">Uncharacterized protein</fullName>
    </submittedName>
</protein>
<organism evidence="2">
    <name type="scientific">Anguilla anguilla</name>
    <name type="common">European freshwater eel</name>
    <name type="synonym">Muraena anguilla</name>
    <dbReference type="NCBI Taxonomy" id="7936"/>
    <lineage>
        <taxon>Eukaryota</taxon>
        <taxon>Metazoa</taxon>
        <taxon>Chordata</taxon>
        <taxon>Craniata</taxon>
        <taxon>Vertebrata</taxon>
        <taxon>Euteleostomi</taxon>
        <taxon>Actinopterygii</taxon>
        <taxon>Neopterygii</taxon>
        <taxon>Teleostei</taxon>
        <taxon>Anguilliformes</taxon>
        <taxon>Anguillidae</taxon>
        <taxon>Anguilla</taxon>
    </lineage>
</organism>
<reference evidence="2" key="2">
    <citation type="journal article" date="2015" name="Fish Shellfish Immunol.">
        <title>Early steps in the European eel (Anguilla anguilla)-Vibrio vulnificus interaction in the gills: Role of the RtxA13 toxin.</title>
        <authorList>
            <person name="Callol A."/>
            <person name="Pajuelo D."/>
            <person name="Ebbesson L."/>
            <person name="Teles M."/>
            <person name="MacKenzie S."/>
            <person name="Amaro C."/>
        </authorList>
    </citation>
    <scope>NUCLEOTIDE SEQUENCE</scope>
</reference>
<proteinExistence type="predicted"/>
<sequence length="79" mass="8807">MQSGHTMPVGSATTQTLQTKGKGEKKQTKRKIMYTIQKAGFVKPITVLWTELRIRPLPSDWNAKLIPGSPPCRNKENGT</sequence>
<accession>A0A0E9RVH7</accession>
<dbReference type="EMBL" id="GBXM01075443">
    <property type="protein sequence ID" value="JAH33134.1"/>
    <property type="molecule type" value="Transcribed_RNA"/>
</dbReference>
<dbReference type="AlphaFoldDB" id="A0A0E9RVH7"/>
<evidence type="ECO:0000313" key="2">
    <source>
        <dbReference type="EMBL" id="JAH33134.1"/>
    </source>
</evidence>
<reference evidence="2" key="1">
    <citation type="submission" date="2014-11" db="EMBL/GenBank/DDBJ databases">
        <authorList>
            <person name="Amaro Gonzalez C."/>
        </authorList>
    </citation>
    <scope>NUCLEOTIDE SEQUENCE</scope>
</reference>
<evidence type="ECO:0000256" key="1">
    <source>
        <dbReference type="SAM" id="MobiDB-lite"/>
    </source>
</evidence>
<name>A0A0E9RVH7_ANGAN</name>
<feature type="region of interest" description="Disordered" evidence="1">
    <location>
        <begin position="1"/>
        <end position="29"/>
    </location>
</feature>